<dbReference type="InterPro" id="IPR011335">
    <property type="entry name" value="Restrct_endonuc-II-like"/>
</dbReference>
<organism evidence="2 3">
    <name type="scientific">Paenibacillus cineris</name>
    <dbReference type="NCBI Taxonomy" id="237530"/>
    <lineage>
        <taxon>Bacteria</taxon>
        <taxon>Bacillati</taxon>
        <taxon>Bacillota</taxon>
        <taxon>Bacilli</taxon>
        <taxon>Bacillales</taxon>
        <taxon>Paenibacillaceae</taxon>
        <taxon>Paenibacillus</taxon>
    </lineage>
</organism>
<dbReference type="Pfam" id="PF04471">
    <property type="entry name" value="Mrr_cat"/>
    <property type="match status" value="1"/>
</dbReference>
<proteinExistence type="predicted"/>
<evidence type="ECO:0000313" key="2">
    <source>
        <dbReference type="EMBL" id="GIO55922.1"/>
    </source>
</evidence>
<evidence type="ECO:0000259" key="1">
    <source>
        <dbReference type="Pfam" id="PF04471"/>
    </source>
</evidence>
<dbReference type="EMBL" id="BORU01000002">
    <property type="protein sequence ID" value="GIO55922.1"/>
    <property type="molecule type" value="Genomic_DNA"/>
</dbReference>
<gene>
    <name evidence="2" type="ORF">J21TS7_42400</name>
</gene>
<protein>
    <recommendedName>
        <fullName evidence="1">Restriction endonuclease type IV Mrr domain-containing protein</fullName>
    </recommendedName>
</protein>
<dbReference type="InterPro" id="IPR007560">
    <property type="entry name" value="Restrct_endonuc_IV_Mrr"/>
</dbReference>
<sequence length="305" mass="34575">MQTFPKDITDAMRTCILAIFWPKEQIIDFFKNNGCTNRDLKTVLSQGLENKNRAAIIDEVFGQLNARDDKGIGQFRAMLASIINWGHFDPYYFKQLNRLDEAEAKRCINHLKQVQEIRDAKTKELKKLADERRAAVAPKISLVDLEVEFINLYRGCSSNQSRGYQLETLIKKLSDFSNLPFSEPFKINGEQLDGSLKFDGENYLVEAKWHDSLTASDALYHFAYKVEGKMYGRGLFISVNGYSRDAVKALIAGKSIKTILIDGGDLSVVFSGNISFFEMLDSKIRAAQTKGLIYVDPLSLRSKIE</sequence>
<dbReference type="SUPFAM" id="SSF52980">
    <property type="entry name" value="Restriction endonuclease-like"/>
    <property type="match status" value="1"/>
</dbReference>
<dbReference type="Proteomes" id="UP000676601">
    <property type="component" value="Unassembled WGS sequence"/>
</dbReference>
<comment type="caution">
    <text evidence="2">The sequence shown here is derived from an EMBL/GenBank/DDBJ whole genome shotgun (WGS) entry which is preliminary data.</text>
</comment>
<dbReference type="RefSeq" id="WP_212984833.1">
    <property type="nucleotide sequence ID" value="NZ_BORU01000002.1"/>
</dbReference>
<name>A0ABQ4LHK5_9BACL</name>
<reference evidence="2 3" key="1">
    <citation type="submission" date="2021-03" db="EMBL/GenBank/DDBJ databases">
        <title>Antimicrobial resistance genes in bacteria isolated from Japanese honey, and their potential for conferring macrolide and lincosamide resistance in the American foulbrood pathogen Paenibacillus larvae.</title>
        <authorList>
            <person name="Okamoto M."/>
            <person name="Kumagai M."/>
            <person name="Kanamori H."/>
            <person name="Takamatsu D."/>
        </authorList>
    </citation>
    <scope>NUCLEOTIDE SEQUENCE [LARGE SCALE GENOMIC DNA]</scope>
    <source>
        <strain evidence="2 3">J21TS7</strain>
    </source>
</reference>
<keyword evidence="3" id="KW-1185">Reference proteome</keyword>
<feature type="domain" description="Restriction endonuclease type IV Mrr" evidence="1">
    <location>
        <begin position="189"/>
        <end position="266"/>
    </location>
</feature>
<accession>A0ABQ4LHK5</accession>
<evidence type="ECO:0000313" key="3">
    <source>
        <dbReference type="Proteomes" id="UP000676601"/>
    </source>
</evidence>